<reference evidence="3 4" key="1">
    <citation type="submission" date="2016-07" db="EMBL/GenBank/DDBJ databases">
        <title>Whole-genome of two Shewanella species isolated from a digestive organ of sea cucumber Apostichopus japonicus Selenka 1867.</title>
        <authorList>
            <person name="Hong H.-H."/>
            <person name="Choi H."/>
            <person name="Cheon S."/>
            <person name="Oh J.-S."/>
            <person name="Lee H.-G."/>
            <person name="Park C."/>
        </authorList>
    </citation>
    <scope>NUCLEOTIDE SEQUENCE [LARGE SCALE GENOMIC DNA]</scope>
    <source>
        <strain evidence="3 4">CSB03KR</strain>
    </source>
</reference>
<evidence type="ECO:0000313" key="4">
    <source>
        <dbReference type="Proteomes" id="UP000095230"/>
    </source>
</evidence>
<keyword evidence="5" id="KW-1185">Reference proteome</keyword>
<dbReference type="Proteomes" id="UP000095230">
    <property type="component" value="Unassembled WGS sequence"/>
</dbReference>
<dbReference type="AlphaFoldDB" id="A0A1E5IZA8"/>
<accession>A0A1E5IZA8</accession>
<gene>
    <name evidence="3" type="ORF">BEL05_16470</name>
    <name evidence="2" type="ORF">TUM3794_24860</name>
</gene>
<evidence type="ECO:0000313" key="3">
    <source>
        <dbReference type="EMBL" id="OEG75817.1"/>
    </source>
</evidence>
<feature type="transmembrane region" description="Helical" evidence="1">
    <location>
        <begin position="65"/>
        <end position="88"/>
    </location>
</feature>
<protein>
    <submittedName>
        <fullName evidence="3">Mg2+ and Co2+ transporter</fullName>
    </submittedName>
</protein>
<dbReference type="RefSeq" id="WP_028764989.1">
    <property type="nucleotide sequence ID" value="NZ_BPEU01000017.1"/>
</dbReference>
<sequence>MHIHSTSLTYESLPSVYRLLDSIGFMWFVVLITLGIIVWVAAKLWHIHSIPKHLAKEKGLAQAKLVFWLCVLGLIWKPLWILAVLAIVTDWDKVQLWIRGTKL</sequence>
<organism evidence="3 4">
    <name type="scientific">Shewanella colwelliana</name>
    <name type="common">Alteromonas colwelliana</name>
    <dbReference type="NCBI Taxonomy" id="23"/>
    <lineage>
        <taxon>Bacteria</taxon>
        <taxon>Pseudomonadati</taxon>
        <taxon>Pseudomonadota</taxon>
        <taxon>Gammaproteobacteria</taxon>
        <taxon>Alteromonadales</taxon>
        <taxon>Shewanellaceae</taxon>
        <taxon>Shewanella</taxon>
    </lineage>
</organism>
<proteinExistence type="predicted"/>
<evidence type="ECO:0000313" key="2">
    <source>
        <dbReference type="EMBL" id="GIU42168.1"/>
    </source>
</evidence>
<evidence type="ECO:0000313" key="5">
    <source>
        <dbReference type="Proteomes" id="UP000773469"/>
    </source>
</evidence>
<dbReference type="Proteomes" id="UP000773469">
    <property type="component" value="Unassembled WGS sequence"/>
</dbReference>
<dbReference type="STRING" id="23.BEL05_16470"/>
<dbReference type="EMBL" id="BPEU01000017">
    <property type="protein sequence ID" value="GIU42168.1"/>
    <property type="molecule type" value="Genomic_DNA"/>
</dbReference>
<keyword evidence="1" id="KW-0472">Membrane</keyword>
<reference evidence="2 5" key="2">
    <citation type="submission" date="2021-05" db="EMBL/GenBank/DDBJ databases">
        <title>Molecular characterization for Shewanella algae harboring chromosomal blaOXA-55-like strains isolated from clinical and environment sample.</title>
        <authorList>
            <person name="Ohama Y."/>
            <person name="Aoki K."/>
            <person name="Harada S."/>
            <person name="Moriya K."/>
            <person name="Ishii Y."/>
            <person name="Tateda K."/>
        </authorList>
    </citation>
    <scope>NUCLEOTIDE SEQUENCE [LARGE SCALE GENOMIC DNA]</scope>
    <source>
        <strain evidence="2 5">MBTL60-118</strain>
    </source>
</reference>
<name>A0A1E5IZA8_SHECO</name>
<feature type="transmembrane region" description="Helical" evidence="1">
    <location>
        <begin position="25"/>
        <end position="45"/>
    </location>
</feature>
<dbReference type="OrthoDB" id="6264076at2"/>
<dbReference type="EMBL" id="MCBT01000001">
    <property type="protein sequence ID" value="OEG75817.1"/>
    <property type="molecule type" value="Genomic_DNA"/>
</dbReference>
<evidence type="ECO:0000256" key="1">
    <source>
        <dbReference type="SAM" id="Phobius"/>
    </source>
</evidence>
<keyword evidence="1" id="KW-1133">Transmembrane helix</keyword>
<comment type="caution">
    <text evidence="3">The sequence shown here is derived from an EMBL/GenBank/DDBJ whole genome shotgun (WGS) entry which is preliminary data.</text>
</comment>
<keyword evidence="1" id="KW-0812">Transmembrane</keyword>